<accession>A0ABV8AI83</accession>
<sequence>MKFEASPIAKSQPYQRIELPFGNYFLLDNYFVMEVHEGEHIDTEKVAVLIESLITHYGSRKKLAYIANRINNYSIDPILWSYFDAEDNILVAASIISYRESTAMSATLEKELASISIKRASNLDEAVEWISTLKELN</sequence>
<evidence type="ECO:0000313" key="2">
    <source>
        <dbReference type="Proteomes" id="UP001595812"/>
    </source>
</evidence>
<keyword evidence="2" id="KW-1185">Reference proteome</keyword>
<dbReference type="EMBL" id="JBHSAT010000004">
    <property type="protein sequence ID" value="MFC3877578.1"/>
    <property type="molecule type" value="Genomic_DNA"/>
</dbReference>
<organism evidence="1 2">
    <name type="scientific">Winogradskyella maritima</name>
    <dbReference type="NCBI Taxonomy" id="1517766"/>
    <lineage>
        <taxon>Bacteria</taxon>
        <taxon>Pseudomonadati</taxon>
        <taxon>Bacteroidota</taxon>
        <taxon>Flavobacteriia</taxon>
        <taxon>Flavobacteriales</taxon>
        <taxon>Flavobacteriaceae</taxon>
        <taxon>Winogradskyella</taxon>
    </lineage>
</organism>
<proteinExistence type="predicted"/>
<gene>
    <name evidence="1" type="ORF">ACFOSX_10070</name>
</gene>
<dbReference type="RefSeq" id="WP_386100134.1">
    <property type="nucleotide sequence ID" value="NZ_JBHSAT010000004.1"/>
</dbReference>
<comment type="caution">
    <text evidence="1">The sequence shown here is derived from an EMBL/GenBank/DDBJ whole genome shotgun (WGS) entry which is preliminary data.</text>
</comment>
<dbReference type="Proteomes" id="UP001595812">
    <property type="component" value="Unassembled WGS sequence"/>
</dbReference>
<name>A0ABV8AI83_9FLAO</name>
<reference evidence="2" key="1">
    <citation type="journal article" date="2019" name="Int. J. Syst. Evol. Microbiol.">
        <title>The Global Catalogue of Microorganisms (GCM) 10K type strain sequencing project: providing services to taxonomists for standard genome sequencing and annotation.</title>
        <authorList>
            <consortium name="The Broad Institute Genomics Platform"/>
            <consortium name="The Broad Institute Genome Sequencing Center for Infectious Disease"/>
            <person name="Wu L."/>
            <person name="Ma J."/>
        </authorList>
    </citation>
    <scope>NUCLEOTIDE SEQUENCE [LARGE SCALE GENOMIC DNA]</scope>
    <source>
        <strain evidence="2">CECT 8979</strain>
    </source>
</reference>
<evidence type="ECO:0000313" key="1">
    <source>
        <dbReference type="EMBL" id="MFC3877578.1"/>
    </source>
</evidence>
<evidence type="ECO:0008006" key="3">
    <source>
        <dbReference type="Google" id="ProtNLM"/>
    </source>
</evidence>
<protein>
    <recommendedName>
        <fullName evidence="3">STAS/SEC14 domain-containing protein</fullName>
    </recommendedName>
</protein>